<organism evidence="2 3">
    <name type="scientific">Flavobacterium branchiicola</name>
    <dbReference type="NCBI Taxonomy" id="1114875"/>
    <lineage>
        <taxon>Bacteria</taxon>
        <taxon>Pseudomonadati</taxon>
        <taxon>Bacteroidota</taxon>
        <taxon>Flavobacteriia</taxon>
        <taxon>Flavobacteriales</taxon>
        <taxon>Flavobacteriaceae</taxon>
        <taxon>Flavobacterium</taxon>
    </lineage>
</organism>
<accession>A0ABV9P7K0</accession>
<dbReference type="RefSeq" id="WP_213255160.1">
    <property type="nucleotide sequence ID" value="NZ_JAGYWA010000001.1"/>
</dbReference>
<evidence type="ECO:0000313" key="3">
    <source>
        <dbReference type="Proteomes" id="UP001595935"/>
    </source>
</evidence>
<dbReference type="InterPro" id="IPR046621">
    <property type="entry name" value="DUF6734"/>
</dbReference>
<dbReference type="EMBL" id="JBHSGV010000001">
    <property type="protein sequence ID" value="MFC4745902.1"/>
    <property type="molecule type" value="Genomic_DNA"/>
</dbReference>
<comment type="caution">
    <text evidence="2">The sequence shown here is derived from an EMBL/GenBank/DDBJ whole genome shotgun (WGS) entry which is preliminary data.</text>
</comment>
<proteinExistence type="predicted"/>
<protein>
    <submittedName>
        <fullName evidence="2">DUF6734 family protein</fullName>
    </submittedName>
</protein>
<name>A0ABV9P7K0_9FLAO</name>
<dbReference type="Pfam" id="PF20508">
    <property type="entry name" value="DUF6734"/>
    <property type="match status" value="1"/>
</dbReference>
<sequence length="424" mass="49483">MIVQSFWSKPFLSDSNDPNSRFKGGWLNEKYFYFSMALSCLKFKEFYGEVNLYTDTNGESILKNKLGIPYTNYINCFDSLENINEKLWAYPKIHTYSVQQGPFIHADTDVFIWEKLPEDLVSSPLFCQNIEENFPIYGEALNEILSLFEWVPTELINSLYKHKTVLAYNAGVIGGTDLDFFKKLYSRSDKFINKNKQLFDKIDVGIFNMIYEQQLGFAIAEKKGIQPKSMFQNVDSNFTTLVNFHLASFHSKYIHAIGFAKKSIYACEQIEALLMYEFPEEYERIKNNGIKHNLWESFYEISPKRKDFLFSVFKYVRTNSLEEITSMKFKLNKTAKIIENDSLNKVEYISPQTLGPEILELEDWDNILLYFEEAISVKELCIELLLDADIQAKYSKEGLTDVLLSFVFDKCLLHEIILPEFISN</sequence>
<evidence type="ECO:0000259" key="1">
    <source>
        <dbReference type="Pfam" id="PF20508"/>
    </source>
</evidence>
<evidence type="ECO:0000313" key="2">
    <source>
        <dbReference type="EMBL" id="MFC4745902.1"/>
    </source>
</evidence>
<gene>
    <name evidence="2" type="ORF">ACFO5S_00490</name>
</gene>
<dbReference type="Proteomes" id="UP001595935">
    <property type="component" value="Unassembled WGS sequence"/>
</dbReference>
<feature type="domain" description="DUF6734" evidence="1">
    <location>
        <begin position="2"/>
        <end position="286"/>
    </location>
</feature>
<keyword evidence="3" id="KW-1185">Reference proteome</keyword>
<reference evidence="3" key="1">
    <citation type="journal article" date="2019" name="Int. J. Syst. Evol. Microbiol.">
        <title>The Global Catalogue of Microorganisms (GCM) 10K type strain sequencing project: providing services to taxonomists for standard genome sequencing and annotation.</title>
        <authorList>
            <consortium name="The Broad Institute Genomics Platform"/>
            <consortium name="The Broad Institute Genome Sequencing Center for Infectious Disease"/>
            <person name="Wu L."/>
            <person name="Ma J."/>
        </authorList>
    </citation>
    <scope>NUCLEOTIDE SEQUENCE [LARGE SCALE GENOMIC DNA]</scope>
    <source>
        <strain evidence="3">WYCCWR 13023</strain>
    </source>
</reference>